<evidence type="ECO:0000256" key="7">
    <source>
        <dbReference type="ARBA" id="ARBA00023136"/>
    </source>
</evidence>
<evidence type="ECO:0000313" key="10">
    <source>
        <dbReference type="EMBL" id="QJD30977.1"/>
    </source>
</evidence>
<dbReference type="InterPro" id="IPR000131">
    <property type="entry name" value="ATP_synth_F1_gsu"/>
</dbReference>
<dbReference type="Gene3D" id="1.10.287.80">
    <property type="entry name" value="ATP synthase, gamma subunit, helix hairpin domain"/>
    <property type="match status" value="2"/>
</dbReference>
<protein>
    <submittedName>
        <fullName evidence="10">F0F1 ATP synthase subunit gamma</fullName>
    </submittedName>
</protein>
<gene>
    <name evidence="10" type="ORF">GNH96_14130</name>
</gene>
<keyword evidence="9" id="KW-0066">ATP synthesis</keyword>
<keyword evidence="5" id="KW-0375">Hydrogen ion transport</keyword>
<proteinExistence type="inferred from homology"/>
<dbReference type="PANTHER" id="PTHR11693:SF22">
    <property type="entry name" value="ATP SYNTHASE SUBUNIT GAMMA, MITOCHONDRIAL"/>
    <property type="match status" value="1"/>
</dbReference>
<keyword evidence="4" id="KW-0813">Transport</keyword>
<evidence type="ECO:0000256" key="2">
    <source>
        <dbReference type="ARBA" id="ARBA00004170"/>
    </source>
</evidence>
<evidence type="ECO:0000313" key="11">
    <source>
        <dbReference type="Proteomes" id="UP000503004"/>
    </source>
</evidence>
<comment type="function">
    <text evidence="1">Produces ATP from ADP in the presence of a proton gradient across the membrane. The gamma chain is believed to be important in regulating ATPase activity and the flow of protons through the CF(0) complex.</text>
</comment>
<sequence length="276" mass="31117">MSRRHLLRRRMKTLGEIAGILESMRTLAVIESRRLTRSVECQRHLEAALRSSAEELLGHYPALLPVQPAATAWLVVGSERGFCGDFNTRLRAILEQRRSPGEPVIVVGSRIGAEFAALDVAVHRQLPGPLTADETAERLPALIDAINQLIESRGPLRITALHHADDAETVLETRIVPPFGKPSARSKRPYPPLLYQAPDDVFRHLVEHYLFAVLHWLLDRSLLSEHQYRIRHLDGATRRIEDTLETLRSSNNRLRQEEITEELQVILLGAEALDSA</sequence>
<name>A0A858QAP3_9GAMM</name>
<dbReference type="InterPro" id="IPR035968">
    <property type="entry name" value="ATP_synth_F1_ATPase_gsu"/>
</dbReference>
<dbReference type="PANTHER" id="PTHR11693">
    <property type="entry name" value="ATP SYNTHASE GAMMA CHAIN"/>
    <property type="match status" value="1"/>
</dbReference>
<dbReference type="EMBL" id="CP046565">
    <property type="protein sequence ID" value="QJD30977.1"/>
    <property type="molecule type" value="Genomic_DNA"/>
</dbReference>
<dbReference type="Pfam" id="PF00231">
    <property type="entry name" value="ATP-synt"/>
    <property type="match status" value="1"/>
</dbReference>
<dbReference type="SUPFAM" id="SSF52943">
    <property type="entry name" value="ATP synthase (F1-ATPase), gamma subunit"/>
    <property type="match status" value="1"/>
</dbReference>
<comment type="subcellular location">
    <subcellularLocation>
        <location evidence="2">Membrane</location>
        <topology evidence="2">Peripheral membrane protein</topology>
    </subcellularLocation>
</comment>
<reference evidence="11" key="1">
    <citation type="submission" date="2019-12" db="EMBL/GenBank/DDBJ databases">
        <authorList>
            <person name="Awala S.I."/>
            <person name="Rhee S.K."/>
        </authorList>
    </citation>
    <scope>NUCLEOTIDE SEQUENCE [LARGE SCALE GENOMIC DNA]</scope>
    <source>
        <strain evidence="11">IM1</strain>
    </source>
</reference>
<accession>A0A858QAP3</accession>
<keyword evidence="6" id="KW-0406">Ion transport</keyword>
<evidence type="ECO:0000256" key="5">
    <source>
        <dbReference type="ARBA" id="ARBA00022781"/>
    </source>
</evidence>
<organism evidence="10 11">
    <name type="scientific">Methylococcus geothermalis</name>
    <dbReference type="NCBI Taxonomy" id="2681310"/>
    <lineage>
        <taxon>Bacteria</taxon>
        <taxon>Pseudomonadati</taxon>
        <taxon>Pseudomonadota</taxon>
        <taxon>Gammaproteobacteria</taxon>
        <taxon>Methylococcales</taxon>
        <taxon>Methylococcaceae</taxon>
        <taxon>Methylococcus</taxon>
    </lineage>
</organism>
<keyword evidence="7" id="KW-0472">Membrane</keyword>
<dbReference type="GO" id="GO:0045259">
    <property type="term" value="C:proton-transporting ATP synthase complex"/>
    <property type="evidence" value="ECO:0007669"/>
    <property type="project" value="UniProtKB-KW"/>
</dbReference>
<evidence type="ECO:0000256" key="1">
    <source>
        <dbReference type="ARBA" id="ARBA00003456"/>
    </source>
</evidence>
<comment type="similarity">
    <text evidence="3">Belongs to the ATPase gamma chain family.</text>
</comment>
<evidence type="ECO:0000256" key="3">
    <source>
        <dbReference type="ARBA" id="ARBA00007681"/>
    </source>
</evidence>
<evidence type="ECO:0000256" key="6">
    <source>
        <dbReference type="ARBA" id="ARBA00023065"/>
    </source>
</evidence>
<dbReference type="Proteomes" id="UP000503004">
    <property type="component" value="Chromosome"/>
</dbReference>
<keyword evidence="8" id="KW-0139">CF(1)</keyword>
<dbReference type="PRINTS" id="PR00126">
    <property type="entry name" value="ATPASEGAMMA"/>
</dbReference>
<dbReference type="AlphaFoldDB" id="A0A858QAP3"/>
<keyword evidence="11" id="KW-1185">Reference proteome</keyword>
<dbReference type="KEGG" id="metu:GNH96_14130"/>
<dbReference type="RefSeq" id="WP_169604250.1">
    <property type="nucleotide sequence ID" value="NZ_CP046565.1"/>
</dbReference>
<dbReference type="GO" id="GO:0046933">
    <property type="term" value="F:proton-transporting ATP synthase activity, rotational mechanism"/>
    <property type="evidence" value="ECO:0007669"/>
    <property type="project" value="InterPro"/>
</dbReference>
<evidence type="ECO:0000256" key="4">
    <source>
        <dbReference type="ARBA" id="ARBA00022448"/>
    </source>
</evidence>
<evidence type="ECO:0000256" key="8">
    <source>
        <dbReference type="ARBA" id="ARBA00023196"/>
    </source>
</evidence>
<evidence type="ECO:0000256" key="9">
    <source>
        <dbReference type="ARBA" id="ARBA00023310"/>
    </source>
</evidence>